<reference evidence="4 5" key="1">
    <citation type="submission" date="2012-09" db="EMBL/GenBank/DDBJ databases">
        <title>Genome Sequence of alkane-degrading Bacterium Alcanivorax jadensis T9.</title>
        <authorList>
            <person name="Lai Q."/>
            <person name="Shao Z."/>
        </authorList>
    </citation>
    <scope>NUCLEOTIDE SEQUENCE [LARGE SCALE GENOMIC DNA]</scope>
    <source>
        <strain evidence="4 5">T9</strain>
    </source>
</reference>
<dbReference type="PANTHER" id="PTHR10199:SF119">
    <property type="entry name" value="RE20510P"/>
    <property type="match status" value="1"/>
</dbReference>
<dbReference type="InterPro" id="IPR028974">
    <property type="entry name" value="TSP_type-3_rpt"/>
</dbReference>
<feature type="region of interest" description="Disordered" evidence="3">
    <location>
        <begin position="623"/>
        <end position="857"/>
    </location>
</feature>
<evidence type="ECO:0000256" key="2">
    <source>
        <dbReference type="ARBA" id="ARBA00022837"/>
    </source>
</evidence>
<keyword evidence="5" id="KW-1185">Reference proteome</keyword>
<sequence>MNNKWMLSGLLLLLAGCGGDDNREPGTEPDNLAEQGGYAADGYLVGAKVCLDTNKDLSCTDEQTTATTDENGQFSLYASASLFEEYEVIVEAIAGVTVDLDNPGTPISKGYTLRAPAGLKDSEEKIPVTPISTLLAVEKEAAPDKTVLEVVNDSSFAEQLCPLATTEAEKKDCITKDYVKDADSTDDTTRVLAQRKQLTARVLASMLADAQEKAGDSNGKKAAGNTLSAKSNQVVNQLDEAIGKNGGDFDGVDTGKLAEKNSIVGGEGSNALINASEVPSEKTTVIDAFKASAATFNLNDTAITADRLDVGSLRCGFGGCSTTHGQHRLRKGVPISDWDAYSSQDYARLQEGGGAVQLIEYGFVIDEVHAEFALAAQKLSLQGRSIGQLMDTFSASANRKWRHVLNQCSVFEAGAIGHIVSEPTRYQVNNPAYAFYGVIPATVIPTFGDTPPDFYEEHDIATIISTFTGSVGAFSVYVGPDVYVTLADGSAEFFKASTSTSLGTVSYRIEAINLFLGAARVVVINNLDIPAEEALYIDQTRENLGIAVSRDSWLKKYQPKGSLGTVAENAYGVGVFGTNAPSAPRFYLNTAAAEQLKAAVDVSALASPARDLDVATDCSYTVKTGVDSDGDGVDDGEDAFPDDASESGDIDGDGTGDNADSDRDGDGVDNDNDAFPNDPTETSDLDGDGVGDNADTDRDGDGVINDDDAFADDSSESGDLDGDGVGDNSDEDRDGDTVWNDQDAFPDDPNEFSDIDGDGIGDNSDLDRDGDGVNNVVDAFPNDPTETLDSDGDGVGDNSDPTPNGGGADSDGDGFEDSVDAFPDNPAEWEDADGDGVGDNSDPDPSDPLIPGDDFCDPVIDPFCDPFGF</sequence>
<feature type="compositionally biased region" description="Acidic residues" evidence="3">
    <location>
        <begin position="704"/>
        <end position="734"/>
    </location>
</feature>
<evidence type="ECO:0008006" key="6">
    <source>
        <dbReference type="Google" id="ProtNLM"/>
    </source>
</evidence>
<keyword evidence="2" id="KW-0106">Calcium</keyword>
<feature type="compositionally biased region" description="Acidic residues" evidence="3">
    <location>
        <begin position="827"/>
        <end position="845"/>
    </location>
</feature>
<feature type="compositionally biased region" description="Acidic residues" evidence="3">
    <location>
        <begin position="810"/>
        <end position="819"/>
    </location>
</feature>
<dbReference type="Gene3D" id="4.10.1080.10">
    <property type="entry name" value="TSP type-3 repeat"/>
    <property type="match status" value="2"/>
</dbReference>
<gene>
    <name evidence="4" type="ORF">T9A_01898</name>
</gene>
<feature type="compositionally biased region" description="Acidic residues" evidence="3">
    <location>
        <begin position="744"/>
        <end position="759"/>
    </location>
</feature>
<evidence type="ECO:0000256" key="3">
    <source>
        <dbReference type="SAM" id="MobiDB-lite"/>
    </source>
</evidence>
<protein>
    <recommendedName>
        <fullName evidence="6">Thrombospondin type 3 repeat-containing protein</fullName>
    </recommendedName>
</protein>
<dbReference type="SUPFAM" id="SSF103647">
    <property type="entry name" value="TSP type-3 repeat"/>
    <property type="match status" value="1"/>
</dbReference>
<evidence type="ECO:0000313" key="4">
    <source>
        <dbReference type="EMBL" id="KGD61038.1"/>
    </source>
</evidence>
<evidence type="ECO:0000256" key="1">
    <source>
        <dbReference type="ARBA" id="ARBA00022729"/>
    </source>
</evidence>
<evidence type="ECO:0000313" key="5">
    <source>
        <dbReference type="Proteomes" id="UP000029443"/>
    </source>
</evidence>
<dbReference type="Pfam" id="PF02412">
    <property type="entry name" value="TSP_3"/>
    <property type="match status" value="2"/>
</dbReference>
<dbReference type="InterPro" id="IPR003367">
    <property type="entry name" value="Thrombospondin_3-like_rpt"/>
</dbReference>
<dbReference type="PANTHER" id="PTHR10199">
    <property type="entry name" value="THROMBOSPONDIN"/>
    <property type="match status" value="1"/>
</dbReference>
<keyword evidence="1" id="KW-0732">Signal</keyword>
<accession>A0ABR4WCJ8</accession>
<comment type="caution">
    <text evidence="4">The sequence shown here is derived from an EMBL/GenBank/DDBJ whole genome shotgun (WGS) entry which is preliminary data.</text>
</comment>
<dbReference type="EMBL" id="ARXU01000006">
    <property type="protein sequence ID" value="KGD61038.1"/>
    <property type="molecule type" value="Genomic_DNA"/>
</dbReference>
<name>A0ABR4WCJ8_9GAMM</name>
<dbReference type="Proteomes" id="UP000029443">
    <property type="component" value="Unassembled WGS sequence"/>
</dbReference>
<dbReference type="PROSITE" id="PS51257">
    <property type="entry name" value="PROKAR_LIPOPROTEIN"/>
    <property type="match status" value="1"/>
</dbReference>
<dbReference type="RefSeq" id="WP_052042751.1">
    <property type="nucleotide sequence ID" value="NZ_ARXU01000006.1"/>
</dbReference>
<feature type="compositionally biased region" description="Acidic residues" evidence="3">
    <location>
        <begin position="628"/>
        <end position="654"/>
    </location>
</feature>
<organism evidence="4 5">
    <name type="scientific">Alcanivorax jadensis T9</name>
    <dbReference type="NCBI Taxonomy" id="1177181"/>
    <lineage>
        <taxon>Bacteria</taxon>
        <taxon>Pseudomonadati</taxon>
        <taxon>Pseudomonadota</taxon>
        <taxon>Gammaproteobacteria</taxon>
        <taxon>Oceanospirillales</taxon>
        <taxon>Alcanivoracaceae</taxon>
        <taxon>Alcanivorax</taxon>
    </lineage>
</organism>
<proteinExistence type="predicted"/>